<evidence type="ECO:0000313" key="2">
    <source>
        <dbReference type="Proteomes" id="UP001057025"/>
    </source>
</evidence>
<dbReference type="EMBL" id="CP097118">
    <property type="protein sequence ID" value="USS87501.1"/>
    <property type="molecule type" value="Genomic_DNA"/>
</dbReference>
<proteinExistence type="predicted"/>
<dbReference type="RefSeq" id="WP_252796799.1">
    <property type="nucleotide sequence ID" value="NZ_CP097118.1"/>
</dbReference>
<evidence type="ECO:0008006" key="3">
    <source>
        <dbReference type="Google" id="ProtNLM"/>
    </source>
</evidence>
<gene>
    <name evidence="1" type="ORF">M3M39_05100</name>
</gene>
<name>A0ABY5BU26_9LACO</name>
<sequence length="129" mass="14910">MTNIEKLIARHPELTFTFENMPKGLCGLNVGNEIIINKNLDDQEQLQWLYEEIEHHRLSVGDISEYQNGTNSHQEYVARKSAMQKCVPKSSLNKVLKLKPDNDFEVADELGVSLDYLHEVAQIYGFRFK</sequence>
<reference evidence="1" key="1">
    <citation type="submission" date="2022-05" db="EMBL/GenBank/DDBJ databases">
        <authorList>
            <person name="Oliphant S.A."/>
            <person name="Watson-Haigh N.S."/>
            <person name="Sumby K.M."/>
            <person name="Gardner J.M."/>
            <person name="Jiranek V."/>
        </authorList>
    </citation>
    <scope>NUCLEOTIDE SEQUENCE</scope>
    <source>
        <strain evidence="1">KI11_C11</strain>
    </source>
</reference>
<accession>A0ABY5BU26</accession>
<dbReference type="Proteomes" id="UP001057025">
    <property type="component" value="Chromosome"/>
</dbReference>
<evidence type="ECO:0000313" key="1">
    <source>
        <dbReference type="EMBL" id="USS87501.1"/>
    </source>
</evidence>
<protein>
    <recommendedName>
        <fullName evidence="3">ImmA/IrrE family metallo-endopeptidase</fullName>
    </recommendedName>
</protein>
<keyword evidence="2" id="KW-1185">Reference proteome</keyword>
<organism evidence="1 2">
    <name type="scientific">Fructilactobacillus hinvesii</name>
    <dbReference type="NCBI Taxonomy" id="2940300"/>
    <lineage>
        <taxon>Bacteria</taxon>
        <taxon>Bacillati</taxon>
        <taxon>Bacillota</taxon>
        <taxon>Bacilli</taxon>
        <taxon>Lactobacillales</taxon>
        <taxon>Lactobacillaceae</taxon>
        <taxon>Fructilactobacillus</taxon>
    </lineage>
</organism>